<dbReference type="InterPro" id="IPR051400">
    <property type="entry name" value="HAD-like_hydrolase"/>
</dbReference>
<organism evidence="5 6">
    <name type="scientific">Ligilactobacillus equi DSM 15833 = JCM 10991</name>
    <dbReference type="NCBI Taxonomy" id="1423740"/>
    <lineage>
        <taxon>Bacteria</taxon>
        <taxon>Bacillati</taxon>
        <taxon>Bacillota</taxon>
        <taxon>Bacilli</taxon>
        <taxon>Lactobacillales</taxon>
        <taxon>Lactobacillaceae</taxon>
        <taxon>Ligilactobacillus</taxon>
    </lineage>
</organism>
<dbReference type="NCBIfam" id="TIGR01549">
    <property type="entry name" value="HAD-SF-IA-v1"/>
    <property type="match status" value="1"/>
</dbReference>
<dbReference type="InterPro" id="IPR006439">
    <property type="entry name" value="HAD-SF_hydro_IA"/>
</dbReference>
<dbReference type="EMBL" id="AZFH01000202">
    <property type="protein sequence ID" value="KRL76250.1"/>
    <property type="molecule type" value="Genomic_DNA"/>
</dbReference>
<dbReference type="RefSeq" id="WP_025021366.1">
    <property type="nucleotide sequence ID" value="NZ_AZFH01000202.1"/>
</dbReference>
<evidence type="ECO:0000256" key="3">
    <source>
        <dbReference type="ARBA" id="ARBA00022801"/>
    </source>
</evidence>
<dbReference type="Proteomes" id="UP000051048">
    <property type="component" value="Unassembled WGS sequence"/>
</dbReference>
<dbReference type="GO" id="GO:0016791">
    <property type="term" value="F:phosphatase activity"/>
    <property type="evidence" value="ECO:0007669"/>
    <property type="project" value="TreeGrafter"/>
</dbReference>
<dbReference type="STRING" id="1423740.FC36_GL001963"/>
<dbReference type="InterPro" id="IPR041492">
    <property type="entry name" value="HAD_2"/>
</dbReference>
<name>A0A0R1TBA9_9LACO</name>
<dbReference type="Pfam" id="PF13419">
    <property type="entry name" value="HAD_2"/>
    <property type="match status" value="1"/>
</dbReference>
<dbReference type="PRINTS" id="PR00413">
    <property type="entry name" value="HADHALOGNASE"/>
</dbReference>
<dbReference type="InterPro" id="IPR036412">
    <property type="entry name" value="HAD-like_sf"/>
</dbReference>
<dbReference type="Gene3D" id="1.10.150.520">
    <property type="match status" value="1"/>
</dbReference>
<evidence type="ECO:0000313" key="6">
    <source>
        <dbReference type="Proteomes" id="UP000051048"/>
    </source>
</evidence>
<gene>
    <name evidence="5" type="ORF">FC36_GL001963</name>
</gene>
<dbReference type="GO" id="GO:0044281">
    <property type="term" value="P:small molecule metabolic process"/>
    <property type="evidence" value="ECO:0007669"/>
    <property type="project" value="UniProtKB-ARBA"/>
</dbReference>
<evidence type="ECO:0000256" key="1">
    <source>
        <dbReference type="ARBA" id="ARBA00001946"/>
    </source>
</evidence>
<dbReference type="SFLD" id="SFLDS00003">
    <property type="entry name" value="Haloacid_Dehalogenase"/>
    <property type="match status" value="1"/>
</dbReference>
<reference evidence="5 6" key="1">
    <citation type="journal article" date="2015" name="Genome Announc.">
        <title>Expanding the biotechnology potential of lactobacilli through comparative genomics of 213 strains and associated genera.</title>
        <authorList>
            <person name="Sun Z."/>
            <person name="Harris H.M."/>
            <person name="McCann A."/>
            <person name="Guo C."/>
            <person name="Argimon S."/>
            <person name="Zhang W."/>
            <person name="Yang X."/>
            <person name="Jeffery I.B."/>
            <person name="Cooney J.C."/>
            <person name="Kagawa T.F."/>
            <person name="Liu W."/>
            <person name="Song Y."/>
            <person name="Salvetti E."/>
            <person name="Wrobel A."/>
            <person name="Rasinkangas P."/>
            <person name="Parkhill J."/>
            <person name="Rea M.C."/>
            <person name="O'Sullivan O."/>
            <person name="Ritari J."/>
            <person name="Douillard F.P."/>
            <person name="Paul Ross R."/>
            <person name="Yang R."/>
            <person name="Briner A.E."/>
            <person name="Felis G.E."/>
            <person name="de Vos W.M."/>
            <person name="Barrangou R."/>
            <person name="Klaenhammer T.R."/>
            <person name="Caufield P.W."/>
            <person name="Cui Y."/>
            <person name="Zhang H."/>
            <person name="O'Toole P.W."/>
        </authorList>
    </citation>
    <scope>NUCLEOTIDE SEQUENCE [LARGE SCALE GENOMIC DNA]</scope>
    <source>
        <strain evidence="5 6">DSM 15833</strain>
    </source>
</reference>
<dbReference type="SFLD" id="SFLDG01129">
    <property type="entry name" value="C1.5:_HAD__Beta-PGM__Phosphata"/>
    <property type="match status" value="1"/>
</dbReference>
<dbReference type="PATRIC" id="fig|1423740.3.peg.2128"/>
<evidence type="ECO:0000313" key="5">
    <source>
        <dbReference type="EMBL" id="KRL76250.1"/>
    </source>
</evidence>
<accession>A0A0R1TBA9</accession>
<proteinExistence type="predicted"/>
<dbReference type="OrthoDB" id="25198at2"/>
<evidence type="ECO:0000256" key="2">
    <source>
        <dbReference type="ARBA" id="ARBA00022723"/>
    </source>
</evidence>
<keyword evidence="3 5" id="KW-0378">Hydrolase</keyword>
<sequence length="236" mass="27603">MKKYIFWDLDDTLYDQELPFVNAFKTSFPEIKVSNWDKLYKLFRQKSDEVFPLFPNTQENIENMWLARMQLTLKDMEYFASNTQILSFQEVYNENLKSIHLFTGVEELLKILISKNTFLGIITNGNLKHQTNKMKALQILNYIPEDRIFISSELGISKPDPKIFQVVAGKLDISTSDIIYIGDNYLNDVYAAKKAGCESIWFNHRSHNISDMSIEPDLEISTFDKIDKILEFIKTK</sequence>
<dbReference type="PANTHER" id="PTHR46470:SF2">
    <property type="entry name" value="GLYCERALDEHYDE 3-PHOSPHATE PHOSPHATASE"/>
    <property type="match status" value="1"/>
</dbReference>
<keyword evidence="2" id="KW-0479">Metal-binding</keyword>
<keyword evidence="4" id="KW-0460">Magnesium</keyword>
<dbReference type="SUPFAM" id="SSF56784">
    <property type="entry name" value="HAD-like"/>
    <property type="match status" value="1"/>
</dbReference>
<comment type="cofactor">
    <cofactor evidence="1">
        <name>Mg(2+)</name>
        <dbReference type="ChEBI" id="CHEBI:18420"/>
    </cofactor>
</comment>
<dbReference type="GO" id="GO:0046872">
    <property type="term" value="F:metal ion binding"/>
    <property type="evidence" value="ECO:0007669"/>
    <property type="project" value="UniProtKB-KW"/>
</dbReference>
<dbReference type="Gene3D" id="3.40.50.1000">
    <property type="entry name" value="HAD superfamily/HAD-like"/>
    <property type="match status" value="1"/>
</dbReference>
<dbReference type="InterPro" id="IPR023214">
    <property type="entry name" value="HAD_sf"/>
</dbReference>
<dbReference type="AlphaFoldDB" id="A0A0R1TBA9"/>
<protein>
    <submittedName>
        <fullName evidence="5">Hydrolase</fullName>
    </submittedName>
</protein>
<evidence type="ECO:0000256" key="4">
    <source>
        <dbReference type="ARBA" id="ARBA00022842"/>
    </source>
</evidence>
<dbReference type="PANTHER" id="PTHR46470">
    <property type="entry name" value="N-ACYLNEURAMINATE-9-PHOSPHATASE"/>
    <property type="match status" value="1"/>
</dbReference>
<comment type="caution">
    <text evidence="5">The sequence shown here is derived from an EMBL/GenBank/DDBJ whole genome shotgun (WGS) entry which is preliminary data.</text>
</comment>